<organism evidence="1 2">
    <name type="scientific">Ridgeia piscesae</name>
    <name type="common">Tubeworm</name>
    <dbReference type="NCBI Taxonomy" id="27915"/>
    <lineage>
        <taxon>Eukaryota</taxon>
        <taxon>Metazoa</taxon>
        <taxon>Spiralia</taxon>
        <taxon>Lophotrochozoa</taxon>
        <taxon>Annelida</taxon>
        <taxon>Polychaeta</taxon>
        <taxon>Sedentaria</taxon>
        <taxon>Canalipalpata</taxon>
        <taxon>Sabellida</taxon>
        <taxon>Siboglinidae</taxon>
        <taxon>Ridgeia</taxon>
    </lineage>
</organism>
<keyword evidence="2" id="KW-1185">Reference proteome</keyword>
<dbReference type="AlphaFoldDB" id="A0AAD9KXI2"/>
<dbReference type="Proteomes" id="UP001209878">
    <property type="component" value="Unassembled WGS sequence"/>
</dbReference>
<protein>
    <submittedName>
        <fullName evidence="1">Uncharacterized protein</fullName>
    </submittedName>
</protein>
<reference evidence="1" key="1">
    <citation type="journal article" date="2023" name="Mol. Biol. Evol.">
        <title>Third-Generation Sequencing Reveals the Adaptive Role of the Epigenome in Three Deep-Sea Polychaetes.</title>
        <authorList>
            <person name="Perez M."/>
            <person name="Aroh O."/>
            <person name="Sun Y."/>
            <person name="Lan Y."/>
            <person name="Juniper S.K."/>
            <person name="Young C.R."/>
            <person name="Angers B."/>
            <person name="Qian P.Y."/>
        </authorList>
    </citation>
    <scope>NUCLEOTIDE SEQUENCE</scope>
    <source>
        <strain evidence="1">R07B-5</strain>
    </source>
</reference>
<accession>A0AAD9KXI2</accession>
<evidence type="ECO:0000313" key="2">
    <source>
        <dbReference type="Proteomes" id="UP001209878"/>
    </source>
</evidence>
<gene>
    <name evidence="1" type="ORF">NP493_538g05038</name>
</gene>
<evidence type="ECO:0000313" key="1">
    <source>
        <dbReference type="EMBL" id="KAK2178603.1"/>
    </source>
</evidence>
<dbReference type="EMBL" id="JAODUO010000537">
    <property type="protein sequence ID" value="KAK2178603.1"/>
    <property type="molecule type" value="Genomic_DNA"/>
</dbReference>
<sequence length="84" mass="9125">MTRLKSCYSIPLHGSASALDKSVHHGHPDDDCISNASVSSSSTVSLLAYADPDRRLAAISAEFDLTDHTKVSMRYCCIWHSGDD</sequence>
<name>A0AAD9KXI2_RIDPI</name>
<comment type="caution">
    <text evidence="1">The sequence shown here is derived from an EMBL/GenBank/DDBJ whole genome shotgun (WGS) entry which is preliminary data.</text>
</comment>
<proteinExistence type="predicted"/>